<proteinExistence type="predicted"/>
<sequence length="144" mass="16298">MFSKSDKFTRDHETVQGDGMTRCAPGRFPDRTKKWTDEETRMITESKILSSKDMLDLLQTLNMSRRPGSDLHSVDSLRRKVEYLEVLGMMIYSKKNLPNVTAGALLGKVGSRNEKYIFKSEKENAVAILSLCGGLEGYLQKMAE</sequence>
<accession>A0A7S3NN45</accession>
<feature type="region of interest" description="Disordered" evidence="1">
    <location>
        <begin position="1"/>
        <end position="32"/>
    </location>
</feature>
<reference evidence="2" key="1">
    <citation type="submission" date="2021-01" db="EMBL/GenBank/DDBJ databases">
        <authorList>
            <person name="Corre E."/>
            <person name="Pelletier E."/>
            <person name="Niang G."/>
            <person name="Scheremetjew M."/>
            <person name="Finn R."/>
            <person name="Kale V."/>
            <person name="Holt S."/>
            <person name="Cochrane G."/>
            <person name="Meng A."/>
            <person name="Brown T."/>
            <person name="Cohen L."/>
        </authorList>
    </citation>
    <scope>NUCLEOTIDE SEQUENCE</scope>
    <source>
        <strain evidence="2">CCMP1510</strain>
    </source>
</reference>
<protein>
    <submittedName>
        <fullName evidence="2">Uncharacterized protein</fullName>
    </submittedName>
</protein>
<organism evidence="2">
    <name type="scientific">Aureoumbra lagunensis</name>
    <dbReference type="NCBI Taxonomy" id="44058"/>
    <lineage>
        <taxon>Eukaryota</taxon>
        <taxon>Sar</taxon>
        <taxon>Stramenopiles</taxon>
        <taxon>Ochrophyta</taxon>
        <taxon>Pelagophyceae</taxon>
        <taxon>Pelagomonadales</taxon>
        <taxon>Aureoumbra</taxon>
    </lineage>
</organism>
<dbReference type="AlphaFoldDB" id="A0A7S3NN45"/>
<evidence type="ECO:0000313" key="2">
    <source>
        <dbReference type="EMBL" id="CAE0371205.1"/>
    </source>
</evidence>
<evidence type="ECO:0000256" key="1">
    <source>
        <dbReference type="SAM" id="MobiDB-lite"/>
    </source>
</evidence>
<gene>
    <name evidence="2" type="ORF">ALAG00032_LOCUS11987</name>
</gene>
<name>A0A7S3NN45_9STRA</name>
<dbReference type="EMBL" id="HBIJ01018164">
    <property type="protein sequence ID" value="CAE0371205.1"/>
    <property type="molecule type" value="Transcribed_RNA"/>
</dbReference>
<feature type="compositionally biased region" description="Basic and acidic residues" evidence="1">
    <location>
        <begin position="1"/>
        <end position="15"/>
    </location>
</feature>